<keyword evidence="8" id="KW-0010">Activator</keyword>
<evidence type="ECO:0000256" key="8">
    <source>
        <dbReference type="RuleBase" id="RU364141"/>
    </source>
</evidence>
<feature type="region of interest" description="Disordered" evidence="9">
    <location>
        <begin position="145"/>
        <end position="165"/>
    </location>
</feature>
<dbReference type="InterPro" id="IPR019258">
    <property type="entry name" value="Mediator_Med4"/>
</dbReference>
<dbReference type="AlphaFoldDB" id="A0A4S2N6N5"/>
<comment type="similarity">
    <text evidence="2 8">Belongs to the Mediator complex subunit 4 family.</text>
</comment>
<evidence type="ECO:0000313" key="11">
    <source>
        <dbReference type="Proteomes" id="UP000298138"/>
    </source>
</evidence>
<protein>
    <recommendedName>
        <fullName evidence="3 8">Mediator of RNA polymerase II transcription subunit 4</fullName>
    </recommendedName>
    <alternativeName>
        <fullName evidence="7 8">Mediator complex subunit 4</fullName>
    </alternativeName>
</protein>
<sequence length="292" mass="32249">MSNHNLPIRDAVNASLDSVETALARLLESVASYNPSPEAASVLVQADEALTDTLDTLEYHQSSHNRILDLRSTTAELDQQLTDLLEALSETREETLKCSGTTFENNPRDVPYTELLDYASKISKFSQPPNPTTFRKQVLSLRSAALASQTAGQPPDPNAPPAEQAKEKLPLGLTAEDALLVDPFSGQQFAPWPSEQEMKLGALVTLQNGQMPWDMVSDEERKRAEREREREERRARGEYVPENEDEEGDKKEERRSVVAVGGVPRMGSGAAGGEAKEKINLSLDLYDPDDED</sequence>
<dbReference type="FunCoup" id="A0A4S2N6N5">
    <property type="interactions" value="215"/>
</dbReference>
<proteinExistence type="inferred from homology"/>
<keyword evidence="4 8" id="KW-0805">Transcription regulation</keyword>
<gene>
    <name evidence="8" type="primary">MED4</name>
    <name evidence="10" type="ORF">EX30DRAFT_337329</name>
</gene>
<dbReference type="GO" id="GO:0016592">
    <property type="term" value="C:mediator complex"/>
    <property type="evidence" value="ECO:0007669"/>
    <property type="project" value="InterPro"/>
</dbReference>
<comment type="function">
    <text evidence="8">Component of the Mediator complex, a coactivator involved in the regulated transcription of nearly all RNA polymerase II-dependent genes. Mediator functions as a bridge to convey information from gene-specific regulatory proteins to the basal RNA polymerase II transcription machinery. Mediator is recruited to promoters by direct interactions with regulatory proteins and serves as a scaffold for the assembly of a functional preinitiation complex with RNA polymerase II and the general transcription factors.</text>
</comment>
<reference evidence="10 11" key="1">
    <citation type="submission" date="2019-04" db="EMBL/GenBank/DDBJ databases">
        <title>Comparative genomics and transcriptomics to analyze fruiting body development in filamentous ascomycetes.</title>
        <authorList>
            <consortium name="DOE Joint Genome Institute"/>
            <person name="Lutkenhaus R."/>
            <person name="Traeger S."/>
            <person name="Breuer J."/>
            <person name="Kuo A."/>
            <person name="Lipzen A."/>
            <person name="Pangilinan J."/>
            <person name="Dilworth D."/>
            <person name="Sandor L."/>
            <person name="Poggeler S."/>
            <person name="Barry K."/>
            <person name="Grigoriev I.V."/>
            <person name="Nowrousian M."/>
        </authorList>
    </citation>
    <scope>NUCLEOTIDE SEQUENCE [LARGE SCALE GENOMIC DNA]</scope>
    <source>
        <strain evidence="10 11">CBS 389.68</strain>
    </source>
</reference>
<comment type="subunit">
    <text evidence="8">Component of the Mediator complex.</text>
</comment>
<keyword evidence="5 8" id="KW-0804">Transcription</keyword>
<comment type="subcellular location">
    <subcellularLocation>
        <location evidence="1 8">Nucleus</location>
    </subcellularLocation>
</comment>
<name>A0A4S2N6N5_9PEZI</name>
<evidence type="ECO:0000313" key="10">
    <source>
        <dbReference type="EMBL" id="TGZ84873.1"/>
    </source>
</evidence>
<evidence type="ECO:0000256" key="1">
    <source>
        <dbReference type="ARBA" id="ARBA00004123"/>
    </source>
</evidence>
<dbReference type="Pfam" id="PF10018">
    <property type="entry name" value="Med4"/>
    <property type="match status" value="1"/>
</dbReference>
<keyword evidence="6 8" id="KW-0539">Nucleus</keyword>
<evidence type="ECO:0000256" key="3">
    <source>
        <dbReference type="ARBA" id="ARBA00020629"/>
    </source>
</evidence>
<dbReference type="EMBL" id="ML220112">
    <property type="protein sequence ID" value="TGZ84873.1"/>
    <property type="molecule type" value="Genomic_DNA"/>
</dbReference>
<evidence type="ECO:0000256" key="9">
    <source>
        <dbReference type="SAM" id="MobiDB-lite"/>
    </source>
</evidence>
<keyword evidence="11" id="KW-1185">Reference proteome</keyword>
<feature type="region of interest" description="Disordered" evidence="9">
    <location>
        <begin position="214"/>
        <end position="292"/>
    </location>
</feature>
<organism evidence="10 11">
    <name type="scientific">Ascodesmis nigricans</name>
    <dbReference type="NCBI Taxonomy" id="341454"/>
    <lineage>
        <taxon>Eukaryota</taxon>
        <taxon>Fungi</taxon>
        <taxon>Dikarya</taxon>
        <taxon>Ascomycota</taxon>
        <taxon>Pezizomycotina</taxon>
        <taxon>Pezizomycetes</taxon>
        <taxon>Pezizales</taxon>
        <taxon>Ascodesmidaceae</taxon>
        <taxon>Ascodesmis</taxon>
    </lineage>
</organism>
<dbReference type="GO" id="GO:0003712">
    <property type="term" value="F:transcription coregulator activity"/>
    <property type="evidence" value="ECO:0007669"/>
    <property type="project" value="InterPro"/>
</dbReference>
<feature type="compositionally biased region" description="Basic and acidic residues" evidence="9">
    <location>
        <begin position="218"/>
        <end position="239"/>
    </location>
</feature>
<evidence type="ECO:0000256" key="6">
    <source>
        <dbReference type="ARBA" id="ARBA00023242"/>
    </source>
</evidence>
<dbReference type="GO" id="GO:0006357">
    <property type="term" value="P:regulation of transcription by RNA polymerase II"/>
    <property type="evidence" value="ECO:0007669"/>
    <property type="project" value="InterPro"/>
</dbReference>
<dbReference type="OrthoDB" id="1929813at2759"/>
<accession>A0A4S2N6N5</accession>
<evidence type="ECO:0000256" key="2">
    <source>
        <dbReference type="ARBA" id="ARBA00009626"/>
    </source>
</evidence>
<evidence type="ECO:0000256" key="4">
    <source>
        <dbReference type="ARBA" id="ARBA00023015"/>
    </source>
</evidence>
<evidence type="ECO:0000256" key="5">
    <source>
        <dbReference type="ARBA" id="ARBA00023163"/>
    </source>
</evidence>
<dbReference type="Proteomes" id="UP000298138">
    <property type="component" value="Unassembled WGS sequence"/>
</dbReference>
<evidence type="ECO:0000256" key="7">
    <source>
        <dbReference type="ARBA" id="ARBA00031257"/>
    </source>
</evidence>
<dbReference type="InParanoid" id="A0A4S2N6N5"/>